<keyword evidence="4" id="KW-1185">Reference proteome</keyword>
<dbReference type="Pfam" id="PF08327">
    <property type="entry name" value="AHSA1"/>
    <property type="match status" value="1"/>
</dbReference>
<feature type="domain" description="Activator of Hsp90 ATPase homologue 1/2-like C-terminal" evidence="2">
    <location>
        <begin position="13"/>
        <end position="138"/>
    </location>
</feature>
<reference evidence="3 4" key="1">
    <citation type="submission" date="2018-03" db="EMBL/GenBank/DDBJ databases">
        <title>Genomic Encyclopedia of Archaeal and Bacterial Type Strains, Phase II (KMG-II): from individual species to whole genera.</title>
        <authorList>
            <person name="Goeker M."/>
        </authorList>
    </citation>
    <scope>NUCLEOTIDE SEQUENCE [LARGE SCALE GENOMIC DNA]</scope>
    <source>
        <strain evidence="3 4">DSM 24859</strain>
    </source>
</reference>
<dbReference type="InterPro" id="IPR023393">
    <property type="entry name" value="START-like_dom_sf"/>
</dbReference>
<dbReference type="SUPFAM" id="SSF55961">
    <property type="entry name" value="Bet v1-like"/>
    <property type="match status" value="1"/>
</dbReference>
<protein>
    <submittedName>
        <fullName evidence="3">Uncharacterized protein YndB with AHSA1/START domain</fullName>
    </submittedName>
</protein>
<dbReference type="Gene3D" id="3.30.530.20">
    <property type="match status" value="1"/>
</dbReference>
<dbReference type="CDD" id="cd07814">
    <property type="entry name" value="SRPBCC_CalC_Aha1-like"/>
    <property type="match status" value="1"/>
</dbReference>
<dbReference type="AlphaFoldDB" id="A0A2P8HDI2"/>
<dbReference type="OrthoDB" id="2355173at2"/>
<gene>
    <name evidence="3" type="ORF">CLV51_106134</name>
</gene>
<comment type="caution">
    <text evidence="3">The sequence shown here is derived from an EMBL/GenBank/DDBJ whole genome shotgun (WGS) entry which is preliminary data.</text>
</comment>
<proteinExistence type="inferred from homology"/>
<accession>A0A2P8HDI2</accession>
<evidence type="ECO:0000313" key="4">
    <source>
        <dbReference type="Proteomes" id="UP000240971"/>
    </source>
</evidence>
<organism evidence="3 4">
    <name type="scientific">Chitinophaga niastensis</name>
    <dbReference type="NCBI Taxonomy" id="536980"/>
    <lineage>
        <taxon>Bacteria</taxon>
        <taxon>Pseudomonadati</taxon>
        <taxon>Bacteroidota</taxon>
        <taxon>Chitinophagia</taxon>
        <taxon>Chitinophagales</taxon>
        <taxon>Chitinophagaceae</taxon>
        <taxon>Chitinophaga</taxon>
    </lineage>
</organism>
<dbReference type="InterPro" id="IPR013538">
    <property type="entry name" value="ASHA1/2-like_C"/>
</dbReference>
<dbReference type="Proteomes" id="UP000240971">
    <property type="component" value="Unassembled WGS sequence"/>
</dbReference>
<evidence type="ECO:0000259" key="2">
    <source>
        <dbReference type="Pfam" id="PF08327"/>
    </source>
</evidence>
<comment type="similarity">
    <text evidence="1">Belongs to the AHA1 family.</text>
</comment>
<dbReference type="RefSeq" id="WP_106530554.1">
    <property type="nucleotide sequence ID" value="NZ_PYAW01000006.1"/>
</dbReference>
<evidence type="ECO:0000313" key="3">
    <source>
        <dbReference type="EMBL" id="PSL44268.1"/>
    </source>
</evidence>
<sequence>MATSINHQFFFPHPPEAVWEYLTNVELMEQWLMKNDFQPIIRYDFQFRTNPIPGLNFDGIVYCRVLEIVPFKKLSYSWKSGPGDGKITIDSVVVWKLQPKDNGTELFLEHSGFSEMENFTMYNALNDGWLKNIHKIAERINAAKHGTTNA</sequence>
<name>A0A2P8HDI2_CHINA</name>
<dbReference type="EMBL" id="PYAW01000006">
    <property type="protein sequence ID" value="PSL44268.1"/>
    <property type="molecule type" value="Genomic_DNA"/>
</dbReference>
<evidence type="ECO:0000256" key="1">
    <source>
        <dbReference type="ARBA" id="ARBA00006817"/>
    </source>
</evidence>